<comment type="caution">
    <text evidence="1">The sequence shown here is derived from an EMBL/GenBank/DDBJ whole genome shotgun (WGS) entry which is preliminary data.</text>
</comment>
<gene>
    <name evidence="1" type="ORF">Pint_14520</name>
</gene>
<name>A0ACC0Y800_9ROSI</name>
<dbReference type="EMBL" id="CM047743">
    <property type="protein sequence ID" value="KAJ0031441.1"/>
    <property type="molecule type" value="Genomic_DNA"/>
</dbReference>
<reference evidence="2" key="1">
    <citation type="journal article" date="2023" name="G3 (Bethesda)">
        <title>Genome assembly and association tests identify interacting loci associated with vigor, precocity, and sex in interspecific pistachio rootstocks.</title>
        <authorList>
            <person name="Palmer W."/>
            <person name="Jacygrad E."/>
            <person name="Sagayaradj S."/>
            <person name="Cavanaugh K."/>
            <person name="Han R."/>
            <person name="Bertier L."/>
            <person name="Beede B."/>
            <person name="Kafkas S."/>
            <person name="Golino D."/>
            <person name="Preece J."/>
            <person name="Michelmore R."/>
        </authorList>
    </citation>
    <scope>NUCLEOTIDE SEQUENCE [LARGE SCALE GENOMIC DNA]</scope>
</reference>
<keyword evidence="2" id="KW-1185">Reference proteome</keyword>
<dbReference type="Proteomes" id="UP001163603">
    <property type="component" value="Chromosome 8"/>
</dbReference>
<protein>
    <submittedName>
        <fullName evidence="1">Uncharacterized protein</fullName>
    </submittedName>
</protein>
<evidence type="ECO:0000313" key="2">
    <source>
        <dbReference type="Proteomes" id="UP001163603"/>
    </source>
</evidence>
<organism evidence="1 2">
    <name type="scientific">Pistacia integerrima</name>
    <dbReference type="NCBI Taxonomy" id="434235"/>
    <lineage>
        <taxon>Eukaryota</taxon>
        <taxon>Viridiplantae</taxon>
        <taxon>Streptophyta</taxon>
        <taxon>Embryophyta</taxon>
        <taxon>Tracheophyta</taxon>
        <taxon>Spermatophyta</taxon>
        <taxon>Magnoliopsida</taxon>
        <taxon>eudicotyledons</taxon>
        <taxon>Gunneridae</taxon>
        <taxon>Pentapetalae</taxon>
        <taxon>rosids</taxon>
        <taxon>malvids</taxon>
        <taxon>Sapindales</taxon>
        <taxon>Anacardiaceae</taxon>
        <taxon>Pistacia</taxon>
    </lineage>
</organism>
<accession>A0ACC0Y800</accession>
<sequence>MGQTNWIRVGYYYNARYAFPISNISSTLFTHLICAYAGVNYTSYEVSVSPDDEERFSSFTNIVKQKNPSVTILLSVGGSDDDYSTYSSMISNSSYRKSFIHSSIKIARFYSFQGLEFAWPEATNSNHCIDLGQPRVTYSPSLPLSKNYPIEMIKQHLNWVHVRPYGNTHPPSENLTGAHAALYSQGNILNMDHGVREWIGKGLSANKLVLILPFYGSAWMLQNPMVNGIGAPAKKFSLNTNGGGGGTATYKEIKNYIEDYGPDVPLSVQLNLCRELLDKGISLDWI</sequence>
<evidence type="ECO:0000313" key="1">
    <source>
        <dbReference type="EMBL" id="KAJ0031441.1"/>
    </source>
</evidence>
<proteinExistence type="predicted"/>